<proteinExistence type="predicted"/>
<name>A0A451A798_9GAMM</name>
<reference evidence="1" key="1">
    <citation type="submission" date="2019-02" db="EMBL/GenBank/DDBJ databases">
        <authorList>
            <person name="Gruber-Vodicka R. H."/>
            <person name="Seah K. B. B."/>
        </authorList>
    </citation>
    <scope>NUCLEOTIDE SEQUENCE</scope>
    <source>
        <strain evidence="2">BECK_BY19</strain>
        <strain evidence="1">BECK_BY8</strain>
    </source>
</reference>
<organism evidence="1">
    <name type="scientific">Candidatus Kentrum sp. UNK</name>
    <dbReference type="NCBI Taxonomy" id="2126344"/>
    <lineage>
        <taxon>Bacteria</taxon>
        <taxon>Pseudomonadati</taxon>
        <taxon>Pseudomonadota</taxon>
        <taxon>Gammaproteobacteria</taxon>
        <taxon>Candidatus Kentrum</taxon>
    </lineage>
</organism>
<accession>A0A451A798</accession>
<dbReference type="AlphaFoldDB" id="A0A451A798"/>
<sequence length="87" mass="9928">MKQQPQFGAVGWIAMRIHHLLLPVDARSDPPYGLELGLLFHGKESITQMIWLASSSEPQSKTDPTKDTKKIRSLFHDFRGRYGGFYP</sequence>
<dbReference type="EMBL" id="CAADFZ010000020">
    <property type="protein sequence ID" value="VFK61916.1"/>
    <property type="molecule type" value="Genomic_DNA"/>
</dbReference>
<dbReference type="EMBL" id="CAADGD010000023">
    <property type="protein sequence ID" value="VFK70053.1"/>
    <property type="molecule type" value="Genomic_DNA"/>
</dbReference>
<evidence type="ECO:0000313" key="2">
    <source>
        <dbReference type="EMBL" id="VFK70053.1"/>
    </source>
</evidence>
<evidence type="ECO:0000313" key="1">
    <source>
        <dbReference type="EMBL" id="VFK61916.1"/>
    </source>
</evidence>
<protein>
    <submittedName>
        <fullName evidence="1">Uncharacterized protein</fullName>
    </submittedName>
</protein>
<gene>
    <name evidence="1" type="ORF">BECKUNK1418G_GA0071005_102012</name>
    <name evidence="2" type="ORF">BECKUNK1418H_GA0071006_102312</name>
</gene>